<evidence type="ECO:0000256" key="1">
    <source>
        <dbReference type="ARBA" id="ARBA00001947"/>
    </source>
</evidence>
<evidence type="ECO:0000256" key="10">
    <source>
        <dbReference type="ARBA" id="ARBA00023145"/>
    </source>
</evidence>
<evidence type="ECO:0000256" key="9">
    <source>
        <dbReference type="ARBA" id="ARBA00023049"/>
    </source>
</evidence>
<keyword evidence="4 11" id="KW-0964">Secreted</keyword>
<dbReference type="PANTHER" id="PTHR33478:SF1">
    <property type="entry name" value="EXTRACELLULAR METALLOPROTEINASE MEP"/>
    <property type="match status" value="1"/>
</dbReference>
<feature type="region of interest" description="Disordered" evidence="12">
    <location>
        <begin position="22"/>
        <end position="156"/>
    </location>
</feature>
<dbReference type="InterPro" id="IPR050371">
    <property type="entry name" value="Fungal_virulence_M36"/>
</dbReference>
<keyword evidence="9 11" id="KW-0482">Metalloprotease</keyword>
<feature type="compositionally biased region" description="Low complexity" evidence="12">
    <location>
        <begin position="50"/>
        <end position="61"/>
    </location>
</feature>
<proteinExistence type="inferred from homology"/>
<evidence type="ECO:0000313" key="13">
    <source>
        <dbReference type="EMBL" id="KAH6595611.1"/>
    </source>
</evidence>
<comment type="subcellular location">
    <subcellularLocation>
        <location evidence="2 11">Secreted</location>
    </subcellularLocation>
</comment>
<evidence type="ECO:0000256" key="11">
    <source>
        <dbReference type="RuleBase" id="RU364017"/>
    </source>
</evidence>
<keyword evidence="7 11" id="KW-0378">Hydrolase</keyword>
<evidence type="ECO:0000256" key="7">
    <source>
        <dbReference type="ARBA" id="ARBA00022801"/>
    </source>
</evidence>
<dbReference type="InterPro" id="IPR027268">
    <property type="entry name" value="Peptidase_M4/M1_CTD_sf"/>
</dbReference>
<feature type="signal peptide" evidence="11">
    <location>
        <begin position="1"/>
        <end position="19"/>
    </location>
</feature>
<dbReference type="SUPFAM" id="SSF55486">
    <property type="entry name" value="Metalloproteases ('zincins'), catalytic domain"/>
    <property type="match status" value="1"/>
</dbReference>
<evidence type="ECO:0000256" key="5">
    <source>
        <dbReference type="ARBA" id="ARBA00022670"/>
    </source>
</evidence>
<organism evidence="13 14">
    <name type="scientific">Batrachochytrium salamandrivorans</name>
    <dbReference type="NCBI Taxonomy" id="1357716"/>
    <lineage>
        <taxon>Eukaryota</taxon>
        <taxon>Fungi</taxon>
        <taxon>Fungi incertae sedis</taxon>
        <taxon>Chytridiomycota</taxon>
        <taxon>Chytridiomycota incertae sedis</taxon>
        <taxon>Chytridiomycetes</taxon>
        <taxon>Rhizophydiales</taxon>
        <taxon>Rhizophydiales incertae sedis</taxon>
        <taxon>Batrachochytrium</taxon>
    </lineage>
</organism>
<evidence type="ECO:0000256" key="6">
    <source>
        <dbReference type="ARBA" id="ARBA00022723"/>
    </source>
</evidence>
<keyword evidence="6 11" id="KW-0479">Metal-binding</keyword>
<accession>A0ABQ8FBY8</accession>
<dbReference type="EMBL" id="JAFCIX010000294">
    <property type="protein sequence ID" value="KAH6595611.1"/>
    <property type="molecule type" value="Genomic_DNA"/>
</dbReference>
<dbReference type="Proteomes" id="UP001648503">
    <property type="component" value="Unassembled WGS sequence"/>
</dbReference>
<reference evidence="13 14" key="1">
    <citation type="submission" date="2021-02" db="EMBL/GenBank/DDBJ databases">
        <title>Variation within the Batrachochytrium salamandrivorans European outbreak.</title>
        <authorList>
            <person name="Kelly M."/>
            <person name="Pasmans F."/>
            <person name="Shea T.P."/>
            <person name="Munoz J.F."/>
            <person name="Carranza S."/>
            <person name="Cuomo C.A."/>
            <person name="Martel A."/>
        </authorList>
    </citation>
    <scope>NUCLEOTIDE SEQUENCE [LARGE SCALE GENOMIC DNA]</scope>
    <source>
        <strain evidence="13 14">AMFP18/2</strain>
    </source>
</reference>
<dbReference type="Pfam" id="PF02128">
    <property type="entry name" value="Peptidase_M36"/>
    <property type="match status" value="1"/>
</dbReference>
<evidence type="ECO:0000256" key="4">
    <source>
        <dbReference type="ARBA" id="ARBA00022525"/>
    </source>
</evidence>
<keyword evidence="11" id="KW-0732">Signal</keyword>
<evidence type="ECO:0000313" key="14">
    <source>
        <dbReference type="Proteomes" id="UP001648503"/>
    </source>
</evidence>
<dbReference type="Gene3D" id="1.10.390.10">
    <property type="entry name" value="Neutral Protease Domain 2"/>
    <property type="match status" value="1"/>
</dbReference>
<dbReference type="Gene3D" id="3.10.170.10">
    <property type="match status" value="1"/>
</dbReference>
<dbReference type="PANTHER" id="PTHR33478">
    <property type="entry name" value="EXTRACELLULAR METALLOPROTEINASE MEP"/>
    <property type="match status" value="1"/>
</dbReference>
<feature type="compositionally biased region" description="Pro residues" evidence="12">
    <location>
        <begin position="72"/>
        <end position="83"/>
    </location>
</feature>
<evidence type="ECO:0000256" key="3">
    <source>
        <dbReference type="ARBA" id="ARBA00006006"/>
    </source>
</evidence>
<evidence type="ECO:0000256" key="2">
    <source>
        <dbReference type="ARBA" id="ARBA00004613"/>
    </source>
</evidence>
<keyword evidence="14" id="KW-1185">Reference proteome</keyword>
<keyword evidence="10 11" id="KW-0865">Zymogen</keyword>
<sequence length="687" mass="75902">MVAVSLFLILALVSSTVVAQPGTDHIANPLDDSEQKTIPKSSKVRPKLLPKPSSGLLTKSPNIPTESTNIPPKSPKPPKPPKPFELLTKPPKPSELLTETSGLPPKSPKLRPEIPSKPSNIPPKNLHRVPLNPQSTESTESTEFSDPESIVSTEPVHERTPLSKWALRLSSNRDPVEIGINYITQKLSIQLDEFKVMTSFTDNLGITHVYGEPLYKELNIGNLHAAAHVKGKQVFFYSFTIMDNWRVEKIAPSTPESTAKMSSEEAISVAVNRLKIPFYSDVAPVTEYYSTGERYLPVLVFQLRDELITKWFEVRVSLHTGDIALSKDFKRGFTYDAIELPNKSPDDGFNTIVNPENIQSSPKGWTEGFGLIGNNVEVKSNEGRTFGTATRGVFSASFDPMSPPETLKNLEAGATNAFYVTNMVHDTLYLYGFTERAGNFQMNNFNKGGKEKDPIIITVQSSKEQNNAHFYSPPDGQSGVLSLHVYTATDPHRDPALDNTILIHELTHGLSSRLTGGAHESLCMEGIESLGLSEGYSDIVALIFTAKPEDTRNTEKVIGGYVKGNPRGARKYPYTTDMNVNPLTYQDVAGEEDIYILGTIWGSLLWEVYWDFINKYGFSANLHDAKQKKGNTMFLQLLVGTMMIQSCDPTFASARDAMIAADFAYYGGVNKRLIIKGFSKRGLGSIS</sequence>
<name>A0ABQ8FBY8_9FUNG</name>
<comment type="cofactor">
    <cofactor evidence="1 11">
        <name>Zn(2+)</name>
        <dbReference type="ChEBI" id="CHEBI:29105"/>
    </cofactor>
</comment>
<dbReference type="EC" id="3.4.24.-" evidence="11"/>
<protein>
    <recommendedName>
        <fullName evidence="11">Extracellular metalloproteinase</fullName>
        <ecNumber evidence="11">3.4.24.-</ecNumber>
    </recommendedName>
    <alternativeName>
        <fullName evidence="11">Fungalysin</fullName>
    </alternativeName>
</protein>
<evidence type="ECO:0000256" key="8">
    <source>
        <dbReference type="ARBA" id="ARBA00022833"/>
    </source>
</evidence>
<gene>
    <name evidence="13" type="ORF">BASA50_005692</name>
</gene>
<dbReference type="PRINTS" id="PR00999">
    <property type="entry name" value="FUNGALYSIN"/>
</dbReference>
<feature type="chain" id="PRO_5044962347" description="Extracellular metalloproteinase" evidence="11">
    <location>
        <begin position="20"/>
        <end position="687"/>
    </location>
</feature>
<dbReference type="InterPro" id="IPR001842">
    <property type="entry name" value="Peptidase_M36"/>
</dbReference>
<comment type="caution">
    <text evidence="13">The sequence shown here is derived from an EMBL/GenBank/DDBJ whole genome shotgun (WGS) entry which is preliminary data.</text>
</comment>
<keyword evidence="8 11" id="KW-0862">Zinc</keyword>
<keyword evidence="5 11" id="KW-0645">Protease</keyword>
<comment type="similarity">
    <text evidence="3 11">Belongs to the peptidase M36 family.</text>
</comment>
<evidence type="ECO:0000256" key="12">
    <source>
        <dbReference type="SAM" id="MobiDB-lite"/>
    </source>
</evidence>
<dbReference type="CDD" id="cd09596">
    <property type="entry name" value="M36"/>
    <property type="match status" value="1"/>
</dbReference>